<name>A0A1J4MF69_9CRYT</name>
<proteinExistence type="predicted"/>
<comment type="caution">
    <text evidence="2">The sequence shown here is derived from an EMBL/GenBank/DDBJ whole genome shotgun (WGS) entry which is preliminary data.</text>
</comment>
<dbReference type="AlphaFoldDB" id="A0A1J4MF69"/>
<organism evidence="2 3">
    <name type="scientific">Cryptosporidium andersoni</name>
    <dbReference type="NCBI Taxonomy" id="117008"/>
    <lineage>
        <taxon>Eukaryota</taxon>
        <taxon>Sar</taxon>
        <taxon>Alveolata</taxon>
        <taxon>Apicomplexa</taxon>
        <taxon>Conoidasida</taxon>
        <taxon>Coccidia</taxon>
        <taxon>Eucoccidiorida</taxon>
        <taxon>Eimeriorina</taxon>
        <taxon>Cryptosporidiidae</taxon>
        <taxon>Cryptosporidium</taxon>
    </lineage>
</organism>
<reference evidence="2 3" key="1">
    <citation type="submission" date="2016-10" db="EMBL/GenBank/DDBJ databases">
        <title>Reductive evolution of mitochondrial metabolism and differential evolution of invasion-related proteins in Cryptosporidium.</title>
        <authorList>
            <person name="Liu S."/>
            <person name="Roellig D.M."/>
            <person name="Guo Y."/>
            <person name="Li N."/>
            <person name="Frace M.A."/>
            <person name="Tang K."/>
            <person name="Zhang L."/>
            <person name="Feng Y."/>
            <person name="Xiao L."/>
        </authorList>
    </citation>
    <scope>NUCLEOTIDE SEQUENCE [LARGE SCALE GENOMIC DNA]</scope>
    <source>
        <strain evidence="2">30847</strain>
    </source>
</reference>
<evidence type="ECO:0000256" key="1">
    <source>
        <dbReference type="SAM" id="SignalP"/>
    </source>
</evidence>
<evidence type="ECO:0000313" key="2">
    <source>
        <dbReference type="EMBL" id="OII71493.1"/>
    </source>
</evidence>
<sequence>MINRRFFKLLLLLDSYNFVQSTSDYVENLFESISELCADVIQSNNLSNIHILLNKLFRNLSLNFSNSYPDINTDIIAKLDNKRAKIEQNHENDNINIIYISQIIPSLLSKIQTKYSDDYKKRVLALLIAIDISYLLLISKPIRYQELDYKINYIELKEIFYHFILDYSTWTEIKQKIILKASIDNCEYCLTPPFEYYIANLIMLFLRFESYPNRMNYLNNDWFSVLLKLFTQSEHQAEVRSCVSYTCIDICLVEISRILSNYENNETSNEQIFSLIKYLMNQVYNFGERTVKQQIYSLLTLVNLSKTAIKLLSVLDTLLIYIIKRNDINDSNNLGLLLLAFILGNLHKWFKLLHLILTKFENRAILNTNLLYKINEVIGLKLLGIPLYNNLGVLSISKLDHVLADTNGNTNQNETISYIEFMLSSAYPIEITQKLFITIPCILNLNLELCHKILNFLNFNETSNWSLLFPLVCECCCTMNFLKYQEQIQLINHIVQVLEIKMSNIDVDKSISNNREYTEIFSSIVPLTSLAYLLLLDIHYTINNPELFQSGFFTSSYLRWTTNDIHSLTFFTAYSLSDYISNILNLNRLTIDNWMIPAIFHLLKALFDLFTNFKNYNFLKPMKNRNSFSKNIRCISTLLKKHEMSQRQIRSLICFSKIVENSPDNIRRAIYEKTLKSNLDNMIKFFEDLVTLESQKCDQRIMKDTNSEIPVYPEISIYHMKSLLLISPFSFLEYSLKYINKLVISWIGYIKEAGHNTISVAPEANEGDTIFEELKFNTKAFLAAQLCELYTIIAMRILVDTLESNSVSEGREDTEIQEDVIKCPIKNYLLSEIQSIGGILDETLNIYIEKSTISCFYSDIFTMGIFILEVLLFQINSSFNSKKSEINQSLKYMNVRYFNTFINIQNSQEIQESSLHSSQSNIPYIEIFEILRHGIIGTKQVIKLNDIVSSFQKLIKNSNLL</sequence>
<keyword evidence="3" id="KW-1185">Reference proteome</keyword>
<dbReference type="VEuPathDB" id="CryptoDB:cand_032060"/>
<dbReference type="Proteomes" id="UP000186804">
    <property type="component" value="Unassembled WGS sequence"/>
</dbReference>
<accession>A0A1J4MF69</accession>
<dbReference type="OrthoDB" id="340377at2759"/>
<keyword evidence="1" id="KW-0732">Signal</keyword>
<protein>
    <submittedName>
        <fullName evidence="2">Uncharacterized protein</fullName>
    </submittedName>
</protein>
<gene>
    <name evidence="2" type="ORF">cand_032060</name>
</gene>
<feature type="chain" id="PRO_5013085665" evidence="1">
    <location>
        <begin position="22"/>
        <end position="961"/>
    </location>
</feature>
<feature type="signal peptide" evidence="1">
    <location>
        <begin position="1"/>
        <end position="21"/>
    </location>
</feature>
<evidence type="ECO:0000313" key="3">
    <source>
        <dbReference type="Proteomes" id="UP000186804"/>
    </source>
</evidence>
<dbReference type="EMBL" id="LRBS01000121">
    <property type="protein sequence ID" value="OII71493.1"/>
    <property type="molecule type" value="Genomic_DNA"/>
</dbReference>
<dbReference type="RefSeq" id="XP_067066683.1">
    <property type="nucleotide sequence ID" value="XM_067213432.1"/>
</dbReference>
<dbReference type="GeneID" id="92367390"/>